<feature type="domain" description="Golvesin/Xly CBD-like" evidence="9">
    <location>
        <begin position="359"/>
        <end position="477"/>
    </location>
</feature>
<evidence type="ECO:0000313" key="10">
    <source>
        <dbReference type="EMBL" id="MBA2880642.1"/>
    </source>
</evidence>
<evidence type="ECO:0000313" key="11">
    <source>
        <dbReference type="Proteomes" id="UP000525298"/>
    </source>
</evidence>
<keyword evidence="6" id="KW-0281">Fimbrium</keyword>
<evidence type="ECO:0000256" key="6">
    <source>
        <dbReference type="ARBA" id="ARBA00023263"/>
    </source>
</evidence>
<feature type="domain" description="PilY1 beta-propeller" evidence="8">
    <location>
        <begin position="965"/>
        <end position="1260"/>
    </location>
</feature>
<dbReference type="InterPro" id="IPR015943">
    <property type="entry name" value="WD40/YVTN_repeat-like_dom_sf"/>
</dbReference>
<evidence type="ECO:0000256" key="4">
    <source>
        <dbReference type="ARBA" id="ARBA00022723"/>
    </source>
</evidence>
<dbReference type="RefSeq" id="WP_181550306.1">
    <property type="nucleotide sequence ID" value="NZ_JACDUS010000002.1"/>
</dbReference>
<feature type="region of interest" description="Disordered" evidence="7">
    <location>
        <begin position="1395"/>
        <end position="1420"/>
    </location>
</feature>
<dbReference type="InterPro" id="IPR018247">
    <property type="entry name" value="EF_Hand_1_Ca_BS"/>
</dbReference>
<evidence type="ECO:0000259" key="9">
    <source>
        <dbReference type="Pfam" id="PF25275"/>
    </source>
</evidence>
<dbReference type="Gene3D" id="2.130.10.10">
    <property type="entry name" value="YVTN repeat-like/Quinoprotein amine dehydrogenase"/>
    <property type="match status" value="1"/>
</dbReference>
<evidence type="ECO:0000256" key="5">
    <source>
        <dbReference type="ARBA" id="ARBA00022837"/>
    </source>
</evidence>
<dbReference type="Pfam" id="PF25275">
    <property type="entry name" value="Golvesin_C"/>
    <property type="match status" value="2"/>
</dbReference>
<comment type="subcellular location">
    <subcellularLocation>
        <location evidence="1">Fimbrium</location>
    </subcellularLocation>
</comment>
<sequence>MGLLLFPNKKHTGIITASILFFVLTAIAPVVNADECVFDYLADIPLDTQEQAGPGLIMFLLDDSGSMDWSMMMTDDYADSSGLYHGYGYVFDDPGDIYSYSWPPLDVDRRMEWVTQWSETNKMYYNPGVTYEPWPRWHELSVTDTPAWTDPLPDTPAYDMDPDNPRSLPTSDDYTLNMNETYYDFGEGISTADILVAGGVIVDNSNETAGMVAVDDTEPGFSYTRESGWNNYDNEDFYNGNYQNINLNGGAVSATWQFDVEDSGEYEVVASFSINTNRTDSAEYTIDHSGGTTTVTRSQHGPGVTQQWESLGTYDFDAGSNAAQITLNCAGTTSNDYVAVDAIRLEPTFTVSDPNVLFAAGSGWSFAENGEQYGEDYLYTDDGSGNYTATWTANNLDSSESYTVYARWTGGGDSRLENVEYTVYDDGTEKASASVNQKENHGEWVQIASGIEFNGSGIVKIDQEADNSGMCADGVAFMPSSGPSPINLVRAHYYVQADDGTMYLVNLDGEIEYWRINDANDNMKVDSVYELEKASDPPSEIVTGRSYNEERVNFGNWYSFYRKRELTAKNAVANVIDDVQGVYIGILTIHKRLEQHALPIQVDLDGTLYEEAESLLGSLYTLDSSGGTPLRTGLKQLGEYFSGSGGGLRPSSISSMPAYVSGYMSEDSYPYFTEDKGGACQQAFSIAMTDGYWNGSNPSIGNEDGNDDTDFDGDPFGDSYYNTLADVAMKYYEDDLNPDLSDVVPTRNWDQAAHQHMITYSVSFGVTGTIDRSVYPECGRGGSCPYWPNPGDSEQNKIDDLYHAAVNGRGKYINASNPQELIDAMGEMMEDIESRLGSAASVATNSVQRTVGTTIYQGIYNTDNWHGDVMAKEVELESGSVGSTIWSASLELEEVSWDSREIITYDGTSGVPFRYGQSGVPYEENLVNYLRGDPSNNVSNGGTYRTRASKLGDVVHSSPEYYNGVVYVGANNGMLHVFDAETGEEKFAYIPKILIDKGSLPGLASTDYSHQFYVDGAPFVRKISDTTTLLVGGLRKGGKGYFGLNVSDSDAISEVSAADLVKWEYAADSNGDGVVDDSDLGYSYSSGYIVKTRAAGWVVIFGNGYGSENESAVLYILDVDDETGALLSVTKIDTGAVGCNGLSSPAITDVNSDGYADYVYAGDLKGNLWKFDLTDTNGDDLYEISDWKIAYGTETNPEPLIKVSNDSGGQPITVEPDVMRMGCEPGQEGYFVVFGTGQYIAMTDFENTDQQSFYGVWDWQDAWPEDEQASRYLGEFTATAANPVLSNAPDNADSLTLLEQTASAAGSDWRMFSDNSISYFTPTEGDIDSETDHAGWYFNLLDERARVIRDPSLRSGSARDSGIVNFISSIPSESPCDAGGYSWLYRVSACSGGRSNNPQFDTTGDNKVNKDDDAEKSGKSFDQMIYTPTSIGDMDYLTDSTGDIQEEASSERPEGMVYWRILQ</sequence>
<keyword evidence="3" id="KW-1029">Fimbrium biogenesis</keyword>
<dbReference type="SMART" id="SM00564">
    <property type="entry name" value="PQQ"/>
    <property type="match status" value="2"/>
</dbReference>
<gene>
    <name evidence="10" type="ORF">HNR65_000960</name>
</gene>
<dbReference type="Pfam" id="PF05567">
    <property type="entry name" value="T4P_PilY1"/>
    <property type="match status" value="1"/>
</dbReference>
<dbReference type="InterPro" id="IPR008707">
    <property type="entry name" value="B-propeller_PilY1"/>
</dbReference>
<dbReference type="Proteomes" id="UP000525298">
    <property type="component" value="Unassembled WGS sequence"/>
</dbReference>
<keyword evidence="4" id="KW-0479">Metal-binding</keyword>
<accession>A0A7W0C7P1</accession>
<name>A0A7W0C7P1_9BACT</name>
<dbReference type="GO" id="GO:0009289">
    <property type="term" value="C:pilus"/>
    <property type="evidence" value="ECO:0007669"/>
    <property type="project" value="UniProtKB-SubCell"/>
</dbReference>
<feature type="compositionally biased region" description="Polar residues" evidence="7">
    <location>
        <begin position="1395"/>
        <end position="1406"/>
    </location>
</feature>
<evidence type="ECO:0000256" key="1">
    <source>
        <dbReference type="ARBA" id="ARBA00004561"/>
    </source>
</evidence>
<comment type="similarity">
    <text evidence="2">Belongs to the PilY1 family.</text>
</comment>
<evidence type="ECO:0000256" key="3">
    <source>
        <dbReference type="ARBA" id="ARBA00022558"/>
    </source>
</evidence>
<proteinExistence type="inferred from homology"/>
<dbReference type="PROSITE" id="PS00018">
    <property type="entry name" value="EF_HAND_1"/>
    <property type="match status" value="1"/>
</dbReference>
<keyword evidence="5" id="KW-0106">Calcium</keyword>
<dbReference type="GO" id="GO:0046872">
    <property type="term" value="F:metal ion binding"/>
    <property type="evidence" value="ECO:0007669"/>
    <property type="project" value="UniProtKB-KW"/>
</dbReference>
<feature type="compositionally biased region" description="Basic and acidic residues" evidence="7">
    <location>
        <begin position="1407"/>
        <end position="1419"/>
    </location>
</feature>
<evidence type="ECO:0000256" key="2">
    <source>
        <dbReference type="ARBA" id="ARBA00008387"/>
    </source>
</evidence>
<evidence type="ECO:0000256" key="7">
    <source>
        <dbReference type="SAM" id="MobiDB-lite"/>
    </source>
</evidence>
<dbReference type="SUPFAM" id="SSF50998">
    <property type="entry name" value="Quinoprotein alcohol dehydrogenase-like"/>
    <property type="match status" value="1"/>
</dbReference>
<evidence type="ECO:0000259" key="8">
    <source>
        <dbReference type="Pfam" id="PF05567"/>
    </source>
</evidence>
<feature type="domain" description="Golvesin/Xly CBD-like" evidence="9">
    <location>
        <begin position="214"/>
        <end position="346"/>
    </location>
</feature>
<keyword evidence="11" id="KW-1185">Reference proteome</keyword>
<dbReference type="InterPro" id="IPR018391">
    <property type="entry name" value="PQQ_b-propeller_rpt"/>
</dbReference>
<dbReference type="EMBL" id="JACDUS010000002">
    <property type="protein sequence ID" value="MBA2880642.1"/>
    <property type="molecule type" value="Genomic_DNA"/>
</dbReference>
<organism evidence="10 11">
    <name type="scientific">Desulfosalsimonas propionicica</name>
    <dbReference type="NCBI Taxonomy" id="332175"/>
    <lineage>
        <taxon>Bacteria</taxon>
        <taxon>Pseudomonadati</taxon>
        <taxon>Thermodesulfobacteriota</taxon>
        <taxon>Desulfobacteria</taxon>
        <taxon>Desulfobacterales</taxon>
        <taxon>Desulfosalsimonadaceae</taxon>
        <taxon>Desulfosalsimonas</taxon>
    </lineage>
</organism>
<dbReference type="InterPro" id="IPR033803">
    <property type="entry name" value="CBD-like_Golvesin-Xly"/>
</dbReference>
<protein>
    <submittedName>
        <fullName evidence="10">Tfp pilus tip-associated adhesin PilY1</fullName>
    </submittedName>
</protein>
<comment type="caution">
    <text evidence="10">The sequence shown here is derived from an EMBL/GenBank/DDBJ whole genome shotgun (WGS) entry which is preliminary data.</text>
</comment>
<dbReference type="InterPro" id="IPR011047">
    <property type="entry name" value="Quinoprotein_ADH-like_sf"/>
</dbReference>
<reference evidence="10 11" key="1">
    <citation type="submission" date="2020-07" db="EMBL/GenBank/DDBJ databases">
        <title>Genomic Encyclopedia of Type Strains, Phase IV (KMG-IV): sequencing the most valuable type-strain genomes for metagenomic binning, comparative biology and taxonomic classification.</title>
        <authorList>
            <person name="Goeker M."/>
        </authorList>
    </citation>
    <scope>NUCLEOTIDE SEQUENCE [LARGE SCALE GENOMIC DNA]</scope>
    <source>
        <strain evidence="10 11">DSM 17721</strain>
    </source>
</reference>